<dbReference type="KEGG" id="salj:SMD11_3587"/>
<evidence type="ECO:0000259" key="1">
    <source>
        <dbReference type="Pfam" id="PF04149"/>
    </source>
</evidence>
<feature type="domain" description="DUF397" evidence="1">
    <location>
        <begin position="3"/>
        <end position="55"/>
    </location>
</feature>
<evidence type="ECO:0000313" key="2">
    <source>
        <dbReference type="EMBL" id="ARZ69219.1"/>
    </source>
</evidence>
<dbReference type="InterPro" id="IPR007278">
    <property type="entry name" value="DUF397"/>
</dbReference>
<name>A0A1Z2L4J8_9ACTN</name>
<evidence type="ECO:0000313" key="3">
    <source>
        <dbReference type="Proteomes" id="UP000195755"/>
    </source>
</evidence>
<reference evidence="2 3" key="1">
    <citation type="submission" date="2017-06" db="EMBL/GenBank/DDBJ databases">
        <title>Streptomyces albireticuli Genome sequencing and assembly.</title>
        <authorList>
            <person name="Wang Y."/>
            <person name="Du B."/>
            <person name="Ding Y."/>
            <person name="Liu H."/>
            <person name="Hou Q."/>
            <person name="Liu K."/>
            <person name="Yao L."/>
            <person name="Wang C."/>
        </authorList>
    </citation>
    <scope>NUCLEOTIDE SEQUENCE [LARGE SCALE GENOMIC DNA]</scope>
    <source>
        <strain evidence="2 3">MDJK11</strain>
    </source>
</reference>
<organism evidence="2 3">
    <name type="scientific">Streptomyces albireticuli</name>
    <dbReference type="NCBI Taxonomy" id="1940"/>
    <lineage>
        <taxon>Bacteria</taxon>
        <taxon>Bacillati</taxon>
        <taxon>Actinomycetota</taxon>
        <taxon>Actinomycetes</taxon>
        <taxon>Kitasatosporales</taxon>
        <taxon>Streptomycetaceae</taxon>
        <taxon>Streptomyces</taxon>
    </lineage>
</organism>
<protein>
    <recommendedName>
        <fullName evidence="1">DUF397 domain-containing protein</fullName>
    </recommendedName>
</protein>
<dbReference type="EMBL" id="CP021744">
    <property type="protein sequence ID" value="ARZ69219.1"/>
    <property type="molecule type" value="Genomic_DNA"/>
</dbReference>
<dbReference type="Pfam" id="PF04149">
    <property type="entry name" value="DUF397"/>
    <property type="match status" value="1"/>
</dbReference>
<dbReference type="Proteomes" id="UP000195755">
    <property type="component" value="Chromosome"/>
</dbReference>
<proteinExistence type="predicted"/>
<sequence>MSAWQKSTYSADTPGNECVEVGATGDTVAVRESDEPGVVLTTTPGSLRTLIRSLKARGAAAG</sequence>
<accession>A0A1Z2L4J8</accession>
<gene>
    <name evidence="2" type="ORF">SMD11_3587</name>
</gene>
<dbReference type="RefSeq" id="WP_087927378.1">
    <property type="nucleotide sequence ID" value="NZ_CP021744.1"/>
</dbReference>
<dbReference type="AlphaFoldDB" id="A0A1Z2L4J8"/>
<dbReference type="OrthoDB" id="3402668at2"/>